<feature type="active site" evidence="5 6">
    <location>
        <position position="220"/>
    </location>
</feature>
<dbReference type="InterPro" id="IPR015590">
    <property type="entry name" value="Aldehyde_DH_dom"/>
</dbReference>
<name>A0A9Q0RQB1_BLOTA</name>
<evidence type="ECO:0000313" key="11">
    <source>
        <dbReference type="Proteomes" id="UP001142055"/>
    </source>
</evidence>
<dbReference type="InterPro" id="IPR016161">
    <property type="entry name" value="Ald_DH/histidinol_DH"/>
</dbReference>
<sequence>MASTVSSTSSVDYVSALIRKLRQEYGNGRTRSLDYRKEQLRRLYEFLSENQKLIIEALKQDLNKPWFETIMVEVDFVLNEIRGTLHNIEQYVQKKSVSKSIPTLFDDAFVWKEPYGLVLIIGAWNYPIQIVLGPLVGAIAAGNVAIIKPSELAPASSRLIAELLPRYLDPQSYQVVVGDALVSQRLLEQKFDYIFFTGSDRIGRLVHQAAAQNLTPTTLELGGKSPLYVDSSLPKSAMRIACRRIVWGKMMNAGQTCIAPDYVLCSIETRAELLENIVQVIAEFFGSDPKETADFGRIVNRHHFDRLTSLLETSSGKTYYGGVTDAKQLYISPTILIDVQPTDPIMKEEIFGPIFPFITVRNAQEAIDFINERPKPLALYLFAQDDNLVDRFIVETSSGALCVNDVVLHCSLDSLPFGGVGQSGMGAYHGRYSYDTFSHDKAVLVRGFNSVLEKLGSRRYPPYDENKMKRLLRLLKKRQFPPVPSLNVLIASMVAFFIGWLLHSLIASDQSRC</sequence>
<organism evidence="10 11">
    <name type="scientific">Blomia tropicalis</name>
    <name type="common">Mite</name>
    <dbReference type="NCBI Taxonomy" id="40697"/>
    <lineage>
        <taxon>Eukaryota</taxon>
        <taxon>Metazoa</taxon>
        <taxon>Ecdysozoa</taxon>
        <taxon>Arthropoda</taxon>
        <taxon>Chelicerata</taxon>
        <taxon>Arachnida</taxon>
        <taxon>Acari</taxon>
        <taxon>Acariformes</taxon>
        <taxon>Sarcoptiformes</taxon>
        <taxon>Astigmata</taxon>
        <taxon>Glycyphagoidea</taxon>
        <taxon>Echimyopodidae</taxon>
        <taxon>Blomia</taxon>
    </lineage>
</organism>
<evidence type="ECO:0000256" key="3">
    <source>
        <dbReference type="ARBA" id="ARBA00023027"/>
    </source>
</evidence>
<evidence type="ECO:0000256" key="5">
    <source>
        <dbReference type="PIRSR" id="PIRSR036492-1"/>
    </source>
</evidence>
<comment type="caution">
    <text evidence="10">The sequence shown here is derived from an EMBL/GenBank/DDBJ whole genome shotgun (WGS) entry which is preliminary data.</text>
</comment>
<dbReference type="PIRSF" id="PIRSF036492">
    <property type="entry name" value="ALDH"/>
    <property type="match status" value="1"/>
</dbReference>
<evidence type="ECO:0000313" key="10">
    <source>
        <dbReference type="EMBL" id="KAJ6221726.1"/>
    </source>
</evidence>
<dbReference type="FunFam" id="3.40.605.10:FF:000004">
    <property type="entry name" value="Aldehyde dehydrogenase"/>
    <property type="match status" value="1"/>
</dbReference>
<keyword evidence="8" id="KW-0812">Transmembrane</keyword>
<accession>A0A9Q0RQB1</accession>
<dbReference type="PANTHER" id="PTHR43570:SF16">
    <property type="entry name" value="ALDEHYDE DEHYDROGENASE TYPE III, ISOFORM Q"/>
    <property type="match status" value="1"/>
</dbReference>
<evidence type="ECO:0000256" key="6">
    <source>
        <dbReference type="PROSITE-ProRule" id="PRU10007"/>
    </source>
</evidence>
<dbReference type="Gene3D" id="3.40.309.10">
    <property type="entry name" value="Aldehyde Dehydrogenase, Chain A, domain 2"/>
    <property type="match status" value="1"/>
</dbReference>
<dbReference type="GO" id="GO:0004029">
    <property type="term" value="F:aldehyde dehydrogenase (NAD+) activity"/>
    <property type="evidence" value="ECO:0007669"/>
    <property type="project" value="TreeGrafter"/>
</dbReference>
<keyword evidence="8" id="KW-1133">Transmembrane helix</keyword>
<evidence type="ECO:0000256" key="2">
    <source>
        <dbReference type="ARBA" id="ARBA00023002"/>
    </source>
</evidence>
<reference evidence="10" key="1">
    <citation type="submission" date="2022-12" db="EMBL/GenBank/DDBJ databases">
        <title>Genome assemblies of Blomia tropicalis.</title>
        <authorList>
            <person name="Cui Y."/>
        </authorList>
    </citation>
    <scope>NUCLEOTIDE SEQUENCE</scope>
    <source>
        <tissue evidence="10">Adult mites</tissue>
    </source>
</reference>
<dbReference type="AlphaFoldDB" id="A0A9Q0RQB1"/>
<dbReference type="OMA" id="PLVAYWF"/>
<evidence type="ECO:0000256" key="4">
    <source>
        <dbReference type="PIRNR" id="PIRNR036492"/>
    </source>
</evidence>
<comment type="similarity">
    <text evidence="1 4 7">Belongs to the aldehyde dehydrogenase family.</text>
</comment>
<keyword evidence="8" id="KW-0472">Membrane</keyword>
<proteinExistence type="inferred from homology"/>
<dbReference type="InterPro" id="IPR029510">
    <property type="entry name" value="Ald_DH_CS_GLU"/>
</dbReference>
<dbReference type="FunFam" id="3.40.309.10:FF:000003">
    <property type="entry name" value="Aldehyde dehydrogenase"/>
    <property type="match status" value="1"/>
</dbReference>
<evidence type="ECO:0000256" key="8">
    <source>
        <dbReference type="SAM" id="Phobius"/>
    </source>
</evidence>
<dbReference type="Pfam" id="PF00171">
    <property type="entry name" value="Aldedh"/>
    <property type="match status" value="1"/>
</dbReference>
<protein>
    <recommendedName>
        <fullName evidence="4">Aldehyde dehydrogenase</fullName>
    </recommendedName>
</protein>
<dbReference type="SUPFAM" id="SSF53720">
    <property type="entry name" value="ALDH-like"/>
    <property type="match status" value="1"/>
</dbReference>
<evidence type="ECO:0000256" key="1">
    <source>
        <dbReference type="ARBA" id="ARBA00009986"/>
    </source>
</evidence>
<feature type="domain" description="Aldehyde dehydrogenase" evidence="9">
    <location>
        <begin position="13"/>
        <end position="443"/>
    </location>
</feature>
<feature type="transmembrane region" description="Helical" evidence="8">
    <location>
        <begin position="486"/>
        <end position="507"/>
    </location>
</feature>
<dbReference type="InterPro" id="IPR016162">
    <property type="entry name" value="Ald_DH_N"/>
</dbReference>
<keyword evidence="11" id="KW-1185">Reference proteome</keyword>
<keyword evidence="3" id="KW-0520">NAD</keyword>
<evidence type="ECO:0000256" key="7">
    <source>
        <dbReference type="RuleBase" id="RU003345"/>
    </source>
</evidence>
<dbReference type="GO" id="GO:0006081">
    <property type="term" value="P:aldehyde metabolic process"/>
    <property type="evidence" value="ECO:0007669"/>
    <property type="project" value="InterPro"/>
</dbReference>
<feature type="active site" evidence="5">
    <location>
        <position position="257"/>
    </location>
</feature>
<dbReference type="Proteomes" id="UP001142055">
    <property type="component" value="Chromosome 1"/>
</dbReference>
<dbReference type="EMBL" id="JAPWDV010000001">
    <property type="protein sequence ID" value="KAJ6221726.1"/>
    <property type="molecule type" value="Genomic_DNA"/>
</dbReference>
<keyword evidence="2 4" id="KW-0560">Oxidoreductase</keyword>
<evidence type="ECO:0000259" key="9">
    <source>
        <dbReference type="Pfam" id="PF00171"/>
    </source>
</evidence>
<dbReference type="Gene3D" id="3.40.605.10">
    <property type="entry name" value="Aldehyde Dehydrogenase, Chain A, domain 1"/>
    <property type="match status" value="1"/>
</dbReference>
<dbReference type="PROSITE" id="PS00687">
    <property type="entry name" value="ALDEHYDE_DEHYDR_GLU"/>
    <property type="match status" value="1"/>
</dbReference>
<dbReference type="GO" id="GO:0005737">
    <property type="term" value="C:cytoplasm"/>
    <property type="evidence" value="ECO:0007669"/>
    <property type="project" value="TreeGrafter"/>
</dbReference>
<gene>
    <name evidence="10" type="ORF">RDWZM_000271</name>
</gene>
<dbReference type="InterPro" id="IPR012394">
    <property type="entry name" value="Aldehyde_DH_NAD(P)"/>
</dbReference>
<dbReference type="PANTHER" id="PTHR43570">
    <property type="entry name" value="ALDEHYDE DEHYDROGENASE"/>
    <property type="match status" value="1"/>
</dbReference>
<dbReference type="InterPro" id="IPR016163">
    <property type="entry name" value="Ald_DH_C"/>
</dbReference>